<reference evidence="2" key="1">
    <citation type="submission" date="2025-08" db="UniProtKB">
        <authorList>
            <consortium name="RefSeq"/>
        </authorList>
    </citation>
    <scope>IDENTIFICATION</scope>
</reference>
<evidence type="ECO:0000313" key="2">
    <source>
        <dbReference type="RefSeq" id="XP_008478543.1"/>
    </source>
</evidence>
<dbReference type="KEGG" id="dci:103515379"/>
<protein>
    <submittedName>
        <fullName evidence="2">Uncharacterized protein LOC103515379</fullName>
    </submittedName>
</protein>
<evidence type="ECO:0000313" key="1">
    <source>
        <dbReference type="Proteomes" id="UP000079169"/>
    </source>
</evidence>
<dbReference type="GeneID" id="103515379"/>
<organism evidence="1 2">
    <name type="scientific">Diaphorina citri</name>
    <name type="common">Asian citrus psyllid</name>
    <dbReference type="NCBI Taxonomy" id="121845"/>
    <lineage>
        <taxon>Eukaryota</taxon>
        <taxon>Metazoa</taxon>
        <taxon>Ecdysozoa</taxon>
        <taxon>Arthropoda</taxon>
        <taxon>Hexapoda</taxon>
        <taxon>Insecta</taxon>
        <taxon>Pterygota</taxon>
        <taxon>Neoptera</taxon>
        <taxon>Paraneoptera</taxon>
        <taxon>Hemiptera</taxon>
        <taxon>Sternorrhyncha</taxon>
        <taxon>Psylloidea</taxon>
        <taxon>Psyllidae</taxon>
        <taxon>Diaphorininae</taxon>
        <taxon>Diaphorina</taxon>
    </lineage>
</organism>
<dbReference type="AlphaFoldDB" id="A0A1S3DBS5"/>
<keyword evidence="1" id="KW-1185">Reference proteome</keyword>
<gene>
    <name evidence="2" type="primary">LOC103515379</name>
</gene>
<proteinExistence type="predicted"/>
<accession>A0A1S3DBS5</accession>
<name>A0A1S3DBS5_DIACI</name>
<dbReference type="RefSeq" id="XP_008478543.1">
    <property type="nucleotide sequence ID" value="XM_008480321.3"/>
</dbReference>
<dbReference type="Proteomes" id="UP000079169">
    <property type="component" value="Unplaced"/>
</dbReference>
<sequence length="131" mass="15247">MNITLYDGTEMRGITIVDHISKYKASVLKVAQGSLCKYKFVRVFLNNTEIYVDRKIGTDTFVRYLIRDFEDVRNVKELLLKEKVPLANAGKWARDDITPESHYIFTKNSKKPRMIHPNQPTSVKKYIKVGH</sequence>
<dbReference type="PaxDb" id="121845-A0A1S3DBS5"/>